<dbReference type="EMBL" id="JAPVES010000024">
    <property type="protein sequence ID" value="MCZ3371097.1"/>
    <property type="molecule type" value="Genomic_DNA"/>
</dbReference>
<protein>
    <submittedName>
        <fullName evidence="1">Uncharacterized protein</fullName>
    </submittedName>
</protein>
<proteinExistence type="predicted"/>
<dbReference type="AlphaFoldDB" id="A0A9E4ZYP8"/>
<name>A0A9E4ZYP8_9EURY</name>
<dbReference type="Proteomes" id="UP001068021">
    <property type="component" value="Unassembled WGS sequence"/>
</dbReference>
<accession>A0A9E4ZYP8</accession>
<comment type="caution">
    <text evidence="1">The sequence shown here is derived from an EMBL/GenBank/DDBJ whole genome shotgun (WGS) entry which is preliminary data.</text>
</comment>
<dbReference type="EMBL" id="JAPVER010000020">
    <property type="protein sequence ID" value="MCZ3365634.1"/>
    <property type="molecule type" value="Genomic_DNA"/>
</dbReference>
<dbReference type="Proteomes" id="UP001074446">
    <property type="component" value="Unassembled WGS sequence"/>
</dbReference>
<dbReference type="RefSeq" id="WP_052375822.1">
    <property type="nucleotide sequence ID" value="NZ_JAPVER010000020.1"/>
</dbReference>
<evidence type="ECO:0000313" key="3">
    <source>
        <dbReference type="Proteomes" id="UP001068021"/>
    </source>
</evidence>
<organism evidence="1 3">
    <name type="scientific">Methanobacterium veterum</name>
    <dbReference type="NCBI Taxonomy" id="408577"/>
    <lineage>
        <taxon>Archaea</taxon>
        <taxon>Methanobacteriati</taxon>
        <taxon>Methanobacteriota</taxon>
        <taxon>Methanomada group</taxon>
        <taxon>Methanobacteria</taxon>
        <taxon>Methanobacteriales</taxon>
        <taxon>Methanobacteriaceae</taxon>
        <taxon>Methanobacterium</taxon>
    </lineage>
</organism>
<evidence type="ECO:0000313" key="1">
    <source>
        <dbReference type="EMBL" id="MCZ3365634.1"/>
    </source>
</evidence>
<gene>
    <name evidence="2" type="ORF">O3H35_00445</name>
    <name evidence="1" type="ORF">O3H54_07035</name>
</gene>
<sequence>MSLVNSGSLGEMILSKAGPLGGTVMLAGSAMYVEGQFVVYIRNKEIPQEYWKNCAYHPSDCKVVAYLNPEDHTIYYIEVPVGSNGYQKWDEAVYI</sequence>
<evidence type="ECO:0000313" key="2">
    <source>
        <dbReference type="EMBL" id="MCZ3371097.1"/>
    </source>
</evidence>
<keyword evidence="3" id="KW-1185">Reference proteome</keyword>
<reference evidence="1" key="1">
    <citation type="submission" date="2022-12" db="EMBL/GenBank/DDBJ databases">
        <title>Reclassification of two methanogenic archaea species isolated from the Kolyma lowland permafrost.</title>
        <authorList>
            <person name="Trubitsyn V.E."/>
            <person name="Rivkina E.M."/>
            <person name="Shcherbakova V.A."/>
        </authorList>
    </citation>
    <scope>NUCLEOTIDE SEQUENCE</scope>
    <source>
        <strain evidence="1">M2</strain>
        <strain evidence="2">MK4</strain>
    </source>
</reference>